<organism evidence="5 6">
    <name type="scientific">Pycnococcus provasolii</name>
    <dbReference type="NCBI Taxonomy" id="41880"/>
    <lineage>
        <taxon>Eukaryota</taxon>
        <taxon>Viridiplantae</taxon>
        <taxon>Chlorophyta</taxon>
        <taxon>Pseudoscourfieldiophyceae</taxon>
        <taxon>Pseudoscourfieldiales</taxon>
        <taxon>Pycnococcaceae</taxon>
        <taxon>Pycnococcus</taxon>
    </lineage>
</organism>
<dbReference type="SUPFAM" id="SSF57716">
    <property type="entry name" value="Glucocorticoid receptor-like (DNA-binding domain)"/>
    <property type="match status" value="1"/>
</dbReference>
<dbReference type="GO" id="GO:0008270">
    <property type="term" value="F:zinc ion binding"/>
    <property type="evidence" value="ECO:0007669"/>
    <property type="project" value="UniProtKB-KW"/>
</dbReference>
<keyword evidence="1" id="KW-0863">Zinc-finger</keyword>
<dbReference type="GO" id="GO:0043565">
    <property type="term" value="F:sequence-specific DNA binding"/>
    <property type="evidence" value="ECO:0007669"/>
    <property type="project" value="InterPro"/>
</dbReference>
<name>A0A830HL22_9CHLO</name>
<dbReference type="EMBL" id="BNJQ01000013">
    <property type="protein sequence ID" value="GHP06520.1"/>
    <property type="molecule type" value="Genomic_DNA"/>
</dbReference>
<dbReference type="AlphaFoldDB" id="A0A830HL22"/>
<dbReference type="PROSITE" id="PS50114">
    <property type="entry name" value="GATA_ZN_FINGER_2"/>
    <property type="match status" value="1"/>
</dbReference>
<dbReference type="CDD" id="cd00202">
    <property type="entry name" value="ZnF_GATA"/>
    <property type="match status" value="1"/>
</dbReference>
<dbReference type="Proteomes" id="UP000660262">
    <property type="component" value="Unassembled WGS sequence"/>
</dbReference>
<evidence type="ECO:0000259" key="4">
    <source>
        <dbReference type="PROSITE" id="PS50114"/>
    </source>
</evidence>
<reference evidence="5" key="1">
    <citation type="submission" date="2020-10" db="EMBL/GenBank/DDBJ databases">
        <title>Unveiling of a novel bifunctional photoreceptor, Dualchrome1, isolated from a cosmopolitan green alga.</title>
        <authorList>
            <person name="Suzuki S."/>
            <person name="Kawachi M."/>
        </authorList>
    </citation>
    <scope>NUCLEOTIDE SEQUENCE</scope>
    <source>
        <strain evidence="5">NIES 2893</strain>
    </source>
</reference>
<dbReference type="Gene3D" id="3.30.50.10">
    <property type="entry name" value="Erythroid Transcription Factor GATA-1, subunit A"/>
    <property type="match status" value="1"/>
</dbReference>
<evidence type="ECO:0000256" key="3">
    <source>
        <dbReference type="SAM" id="MobiDB-lite"/>
    </source>
</evidence>
<keyword evidence="1" id="KW-0862">Zinc</keyword>
<dbReference type="InterPro" id="IPR000679">
    <property type="entry name" value="Znf_GATA"/>
</dbReference>
<evidence type="ECO:0000256" key="2">
    <source>
        <dbReference type="SAM" id="Coils"/>
    </source>
</evidence>
<feature type="domain" description="GATA-type" evidence="4">
    <location>
        <begin position="124"/>
        <end position="162"/>
    </location>
</feature>
<dbReference type="Pfam" id="PF21743">
    <property type="entry name" value="PTM_DIR17_Tudor"/>
    <property type="match status" value="1"/>
</dbReference>
<dbReference type="InterPro" id="IPR047365">
    <property type="entry name" value="Tudor_AtPTM-like"/>
</dbReference>
<dbReference type="CDD" id="cd20401">
    <property type="entry name" value="Tudor_AtPTM-like"/>
    <property type="match status" value="1"/>
</dbReference>
<evidence type="ECO:0000313" key="6">
    <source>
        <dbReference type="Proteomes" id="UP000660262"/>
    </source>
</evidence>
<dbReference type="GO" id="GO:0006355">
    <property type="term" value="P:regulation of DNA-templated transcription"/>
    <property type="evidence" value="ECO:0007669"/>
    <property type="project" value="InterPro"/>
</dbReference>
<gene>
    <name evidence="5" type="ORF">PPROV_000526500</name>
</gene>
<evidence type="ECO:0000313" key="5">
    <source>
        <dbReference type="EMBL" id="GHP06520.1"/>
    </source>
</evidence>
<dbReference type="OrthoDB" id="2162994at2759"/>
<protein>
    <recommendedName>
        <fullName evidence="4">GATA-type domain-containing protein</fullName>
    </recommendedName>
</protein>
<dbReference type="InterPro" id="IPR013088">
    <property type="entry name" value="Znf_NHR/GATA"/>
</dbReference>
<proteinExistence type="predicted"/>
<keyword evidence="1" id="KW-0479">Metal-binding</keyword>
<feature type="region of interest" description="Disordered" evidence="3">
    <location>
        <begin position="161"/>
        <end position="199"/>
    </location>
</feature>
<comment type="caution">
    <text evidence="5">The sequence shown here is derived from an EMBL/GenBank/DDBJ whole genome shotgun (WGS) entry which is preliminary data.</text>
</comment>
<feature type="coiled-coil region" evidence="2">
    <location>
        <begin position="272"/>
        <end position="306"/>
    </location>
</feature>
<keyword evidence="2" id="KW-0175">Coiled coil</keyword>
<dbReference type="SMART" id="SM00401">
    <property type="entry name" value="ZnF_GATA"/>
    <property type="match status" value="1"/>
</dbReference>
<dbReference type="Gene3D" id="2.30.30.140">
    <property type="match status" value="1"/>
</dbReference>
<sequence>MSSVRSINDFTVKALLGCRVAKSFGSLGIFEGTITGFDPQNQWFFVSYDDGDEEEYALNDIMQMLVKEEPKRTSSIETHLFEVTAGAPAPLPLPLPPREQDISPGLAGTPAHVERENVFDGKCRCENCGTDSTPMWRRCRNTSKVLCNACGIYQNTNHRPRPCLHFSVPDNDNERTPPQSPAPPQILRPTAQTAGELPQAERENLRVKFETEPSWEELPEHEAREELAKKKLELHKRKQASLRDETARKSAKRHKFVITDNDDMNEYYEAQAARLRHEAAAAQTLIDSLRKEVEVANKHIAALRSKHALELQCVRTECEAELQSMHTKHVLDLQRIRDEHAAEREREGNEGNNETFMGMLLDTDVPPEGSAPRTFSQAAATALMTLSNL</sequence>
<dbReference type="Pfam" id="PF00320">
    <property type="entry name" value="GATA"/>
    <property type="match status" value="1"/>
</dbReference>
<accession>A0A830HL22</accession>
<keyword evidence="6" id="KW-1185">Reference proteome</keyword>
<evidence type="ECO:0000256" key="1">
    <source>
        <dbReference type="PROSITE-ProRule" id="PRU00094"/>
    </source>
</evidence>